<dbReference type="Gene3D" id="1.20.1280.50">
    <property type="match status" value="1"/>
</dbReference>
<organism evidence="1 2">
    <name type="scientific">Favolaschia claudopus</name>
    <dbReference type="NCBI Taxonomy" id="2862362"/>
    <lineage>
        <taxon>Eukaryota</taxon>
        <taxon>Fungi</taxon>
        <taxon>Dikarya</taxon>
        <taxon>Basidiomycota</taxon>
        <taxon>Agaricomycotina</taxon>
        <taxon>Agaricomycetes</taxon>
        <taxon>Agaricomycetidae</taxon>
        <taxon>Agaricales</taxon>
        <taxon>Marasmiineae</taxon>
        <taxon>Mycenaceae</taxon>
        <taxon>Favolaschia</taxon>
    </lineage>
</organism>
<accession>A0AAW0CA79</accession>
<evidence type="ECO:0000313" key="2">
    <source>
        <dbReference type="Proteomes" id="UP001362999"/>
    </source>
</evidence>
<dbReference type="Proteomes" id="UP001362999">
    <property type="component" value="Unassembled WGS sequence"/>
</dbReference>
<reference evidence="1 2" key="1">
    <citation type="journal article" date="2024" name="J Genomics">
        <title>Draft genome sequencing and assembly of Favolaschia claudopus CIRM-BRFM 2984 isolated from oak limbs.</title>
        <authorList>
            <person name="Navarro D."/>
            <person name="Drula E."/>
            <person name="Chaduli D."/>
            <person name="Cazenave R."/>
            <person name="Ahrendt S."/>
            <person name="Wang J."/>
            <person name="Lipzen A."/>
            <person name="Daum C."/>
            <person name="Barry K."/>
            <person name="Grigoriev I.V."/>
            <person name="Favel A."/>
            <person name="Rosso M.N."/>
            <person name="Martin F."/>
        </authorList>
    </citation>
    <scope>NUCLEOTIDE SEQUENCE [LARGE SCALE GENOMIC DNA]</scope>
    <source>
        <strain evidence="1 2">CIRM-BRFM 2984</strain>
    </source>
</reference>
<gene>
    <name evidence="1" type="ORF">R3P38DRAFT_607364</name>
</gene>
<keyword evidence="2" id="KW-1185">Reference proteome</keyword>
<protein>
    <submittedName>
        <fullName evidence="1">F-box domain-containing protein</fullName>
    </submittedName>
</protein>
<sequence length="373" mass="41952">MLSTPAADRARMLELETQIADLEHALAGRKLEQLTVKKRLDAVKYPVLTLPNEIVSEILIHCLPPYPECPPLVGPSSPIPLTHICRKWRQIALTTPQLWRAVLLHTQDLPSDLSGIWLSRSGSCPISIDIQDYTYSTQASRGEELLEAVLPYCARWEYVDLGIDNVDEPVVEGAMPLLRHLSALTGTMHGNLDFSQAPRLRSVSLHADIPPLVLPWTQLTSMHLFGTTLINCVPFLEPAINLIHLKIDLYIMDEDEQDTMESFITLPFLESFTWRPHPGTMNNCLSHFILPNLSRLVIDQDILQSDPIASLTSFVSRSSCPLECLIIVGDEEPLSEQSYRAALPSVKKLVVASRYDKVKRREIESHWVLSTDL</sequence>
<name>A0AAW0CA79_9AGAR</name>
<comment type="caution">
    <text evidence="1">The sequence shown here is derived from an EMBL/GenBank/DDBJ whole genome shotgun (WGS) entry which is preliminary data.</text>
</comment>
<evidence type="ECO:0000313" key="1">
    <source>
        <dbReference type="EMBL" id="KAK7035836.1"/>
    </source>
</evidence>
<dbReference type="AlphaFoldDB" id="A0AAW0CA79"/>
<dbReference type="EMBL" id="JAWWNJ010000019">
    <property type="protein sequence ID" value="KAK7035836.1"/>
    <property type="molecule type" value="Genomic_DNA"/>
</dbReference>
<proteinExistence type="predicted"/>